<dbReference type="HOGENOM" id="CLU_2438374_0_0_11"/>
<gene>
    <name evidence="1" type="ORF">HMPREF9306_01195</name>
</gene>
<dbReference type="STRING" id="883161.HMPREF9306_01195"/>
<evidence type="ECO:0000313" key="1">
    <source>
        <dbReference type="EMBL" id="EPD32887.1"/>
    </source>
</evidence>
<accession>S2WJR0</accession>
<reference evidence="1 2" key="1">
    <citation type="submission" date="2013-04" db="EMBL/GenBank/DDBJ databases">
        <title>The Genome Sequence of Propionimicrobium lymphophilum ACS-093-V-SCH5.</title>
        <authorList>
            <consortium name="The Broad Institute Genomics Platform"/>
            <person name="Earl A."/>
            <person name="Ward D."/>
            <person name="Feldgarden M."/>
            <person name="Gevers D."/>
            <person name="Saerens B."/>
            <person name="Vaneechoutte M."/>
            <person name="Walker B."/>
            <person name="Young S."/>
            <person name="Zeng Q."/>
            <person name="Gargeya S."/>
            <person name="Fitzgerald M."/>
            <person name="Haas B."/>
            <person name="Abouelleil A."/>
            <person name="Allen A.W."/>
            <person name="Alvarado L."/>
            <person name="Arachchi H.M."/>
            <person name="Berlin A.M."/>
            <person name="Chapman S.B."/>
            <person name="Gainer-Dewar J."/>
            <person name="Goldberg J."/>
            <person name="Griggs A."/>
            <person name="Gujja S."/>
            <person name="Hansen M."/>
            <person name="Howarth C."/>
            <person name="Imamovic A."/>
            <person name="Ireland A."/>
            <person name="Larimer J."/>
            <person name="McCowan C."/>
            <person name="Murphy C."/>
            <person name="Pearson M."/>
            <person name="Poon T.W."/>
            <person name="Priest M."/>
            <person name="Roberts A."/>
            <person name="Saif S."/>
            <person name="Shea T."/>
            <person name="Sisk P."/>
            <person name="Sykes S."/>
            <person name="Wortman J."/>
            <person name="Nusbaum C."/>
            <person name="Birren B."/>
        </authorList>
    </citation>
    <scope>NUCLEOTIDE SEQUENCE [LARGE SCALE GENOMIC DNA]</scope>
    <source>
        <strain evidence="1 2">ACS-093-V-SCH5</strain>
    </source>
</reference>
<protein>
    <submittedName>
        <fullName evidence="1">Uncharacterized protein</fullName>
    </submittedName>
</protein>
<comment type="caution">
    <text evidence="1">The sequence shown here is derived from an EMBL/GenBank/DDBJ whole genome shotgun (WGS) entry which is preliminary data.</text>
</comment>
<dbReference type="Proteomes" id="UP000014417">
    <property type="component" value="Unassembled WGS sequence"/>
</dbReference>
<dbReference type="EMBL" id="AGZR01000006">
    <property type="protein sequence ID" value="EPD32887.1"/>
    <property type="molecule type" value="Genomic_DNA"/>
</dbReference>
<evidence type="ECO:0000313" key="2">
    <source>
        <dbReference type="Proteomes" id="UP000014417"/>
    </source>
</evidence>
<name>S2WJR0_9ACTN</name>
<sequence length="90" mass="10089">MKQNDHEIIIDALKESLSEREVRLQLLCEREHYKSEEESIEAGIECVEECLNRVTNLPTATATISTLELTCARCGHQAIPPGPQNNSPSR</sequence>
<organism evidence="1 2">
    <name type="scientific">Propionimicrobium lymphophilum ACS-093-V-SCH5</name>
    <dbReference type="NCBI Taxonomy" id="883161"/>
    <lineage>
        <taxon>Bacteria</taxon>
        <taxon>Bacillati</taxon>
        <taxon>Actinomycetota</taxon>
        <taxon>Actinomycetes</taxon>
        <taxon>Propionibacteriales</taxon>
        <taxon>Propionibacteriaceae</taxon>
        <taxon>Propionimicrobium</taxon>
    </lineage>
</organism>
<keyword evidence="2" id="KW-1185">Reference proteome</keyword>
<proteinExistence type="predicted"/>
<dbReference type="AlphaFoldDB" id="S2WJR0"/>